<proteinExistence type="inferred from homology"/>
<evidence type="ECO:0000259" key="3">
    <source>
        <dbReference type="SMART" id="SM00746"/>
    </source>
</evidence>
<evidence type="ECO:0000313" key="5">
    <source>
        <dbReference type="Proteomes" id="UP000002899"/>
    </source>
</evidence>
<reference evidence="4 5" key="3">
    <citation type="journal article" date="2016" name="Sci. Rep.">
        <title>Genome-wide diversity and gene expression profiling of Babesia microti isolates identify polymorphic genes that mediate host-pathogen interactions.</title>
        <authorList>
            <person name="Silva J.C."/>
            <person name="Cornillot E."/>
            <person name="McCracken C."/>
            <person name="Usmani-Brown S."/>
            <person name="Dwivedi A."/>
            <person name="Ifeonu O.O."/>
            <person name="Crabtree J."/>
            <person name="Gotia H.T."/>
            <person name="Virji A.Z."/>
            <person name="Reynes C."/>
            <person name="Colinge J."/>
            <person name="Kumar V."/>
            <person name="Lawres L."/>
            <person name="Pazzi J.E."/>
            <person name="Pablo J.V."/>
            <person name="Hung C."/>
            <person name="Brancato J."/>
            <person name="Kumari P."/>
            <person name="Orvis J."/>
            <person name="Tretina K."/>
            <person name="Chibucos M."/>
            <person name="Ott S."/>
            <person name="Sadzewicz L."/>
            <person name="Sengamalay N."/>
            <person name="Shetty A.C."/>
            <person name="Su Q."/>
            <person name="Tallon L."/>
            <person name="Fraser C.M."/>
            <person name="Frutos R."/>
            <person name="Molina D.M."/>
            <person name="Krause P.J."/>
            <person name="Ben Mamoun C."/>
        </authorList>
    </citation>
    <scope>NUCLEOTIDE SEQUENCE [LARGE SCALE GENOMIC DNA]</scope>
    <source>
        <strain evidence="4 5">RI</strain>
    </source>
</reference>
<organism evidence="4 5">
    <name type="scientific">Babesia microti (strain RI)</name>
    <dbReference type="NCBI Taxonomy" id="1133968"/>
    <lineage>
        <taxon>Eukaryota</taxon>
        <taxon>Sar</taxon>
        <taxon>Alveolata</taxon>
        <taxon>Apicomplexa</taxon>
        <taxon>Aconoidasida</taxon>
        <taxon>Piroplasmida</taxon>
        <taxon>Babesiidae</taxon>
        <taxon>Babesia</taxon>
    </lineage>
</organism>
<dbReference type="AlphaFoldDB" id="I7JDB9"/>
<dbReference type="SMART" id="SM00746">
    <property type="entry name" value="TRASH"/>
    <property type="match status" value="1"/>
</dbReference>
<evidence type="ECO:0000256" key="1">
    <source>
        <dbReference type="ARBA" id="ARBA00005647"/>
    </source>
</evidence>
<dbReference type="EMBL" id="LN871599">
    <property type="protein sequence ID" value="CCF75705.1"/>
    <property type="molecule type" value="Genomic_DNA"/>
</dbReference>
<name>I7JDB9_BABMR</name>
<dbReference type="VEuPathDB" id="PiroplasmaDB:BmR1_04g07575"/>
<dbReference type="CDD" id="cd00472">
    <property type="entry name" value="Ribosomal_L24e_L24"/>
    <property type="match status" value="1"/>
</dbReference>
<dbReference type="PANTHER" id="PTHR10792:SF8">
    <property type="entry name" value="RIBOSOME BIOGENESIS PROTEIN RLP24-RELATED"/>
    <property type="match status" value="1"/>
</dbReference>
<accession>I7JDB9</accession>
<protein>
    <submittedName>
        <fullName evidence="4">Probable ribosome biogenesis protein RLP24</fullName>
    </submittedName>
</protein>
<dbReference type="InterPro" id="IPR056366">
    <property type="entry name" value="Ribosomal_eL24"/>
</dbReference>
<dbReference type="OrthoDB" id="10262490at2759"/>
<reference evidence="4 5" key="2">
    <citation type="journal article" date="2013" name="PLoS ONE">
        <title>Whole genome mapping and re-organization of the nuclear and mitochondrial genomes of Babesia microti isolates.</title>
        <authorList>
            <person name="Cornillot E."/>
            <person name="Dassouli A."/>
            <person name="Garg A."/>
            <person name="Pachikara N."/>
            <person name="Randazzo S."/>
            <person name="Depoix D."/>
            <person name="Carcy B."/>
            <person name="Delbecq S."/>
            <person name="Frutos R."/>
            <person name="Silva J.C."/>
            <person name="Sutton R."/>
            <person name="Krause P.J."/>
            <person name="Mamoun C.B."/>
        </authorList>
    </citation>
    <scope>NUCLEOTIDE SEQUENCE [LARGE SCALE GENOMIC DNA]</scope>
    <source>
        <strain evidence="4 5">RI</strain>
    </source>
</reference>
<dbReference type="InterPro" id="IPR011017">
    <property type="entry name" value="TRASH_dom"/>
</dbReference>
<dbReference type="InterPro" id="IPR000988">
    <property type="entry name" value="Ribosomal_eL24-rel_N"/>
</dbReference>
<dbReference type="SUPFAM" id="SSF57716">
    <property type="entry name" value="Glucocorticoid receptor-like (DNA-binding domain)"/>
    <property type="match status" value="1"/>
</dbReference>
<dbReference type="Proteomes" id="UP000002899">
    <property type="component" value="Chromosome IV"/>
</dbReference>
<dbReference type="RefSeq" id="XP_012650113.1">
    <property type="nucleotide sequence ID" value="XM_012794659.1"/>
</dbReference>
<dbReference type="GO" id="GO:0005730">
    <property type="term" value="C:nucleolus"/>
    <property type="evidence" value="ECO:0007669"/>
    <property type="project" value="TreeGrafter"/>
</dbReference>
<keyword evidence="5" id="KW-1185">Reference proteome</keyword>
<sequence length="177" mass="21035">MRINKCWICSSQVYPGHGIVFVRNDAKVFRFCRSKCHRIFKAKHNPRKIRWTKAFRRAAGKEMVMDGSLEAEQRRNVPIRYDRLMYIKTIEAIKRTNRIEVARNIVMRKRLREKALAKHALPVQKELEKHKSLFYRQEQTQKIPIKSKTVTASTKKIKIKEIRKGSKKLRNDGMDLD</sequence>
<feature type="domain" description="TRASH" evidence="3">
    <location>
        <begin position="6"/>
        <end position="44"/>
    </location>
</feature>
<dbReference type="Gene3D" id="2.30.170.20">
    <property type="entry name" value="Ribosomal protein L24e"/>
    <property type="match status" value="1"/>
</dbReference>
<dbReference type="PANTHER" id="PTHR10792">
    <property type="entry name" value="60S RIBOSOMAL PROTEIN L24"/>
    <property type="match status" value="1"/>
</dbReference>
<dbReference type="GO" id="GO:0003735">
    <property type="term" value="F:structural constituent of ribosome"/>
    <property type="evidence" value="ECO:0007669"/>
    <property type="project" value="InterPro"/>
</dbReference>
<dbReference type="GO" id="GO:0042273">
    <property type="term" value="P:ribosomal large subunit biogenesis"/>
    <property type="evidence" value="ECO:0007669"/>
    <property type="project" value="TreeGrafter"/>
</dbReference>
<dbReference type="Pfam" id="PF01246">
    <property type="entry name" value="Ribosomal_L24e"/>
    <property type="match status" value="1"/>
</dbReference>
<evidence type="ECO:0000256" key="2">
    <source>
        <dbReference type="ARBA" id="ARBA00022517"/>
    </source>
</evidence>
<gene>
    <name evidence="4" type="ORF">BmR1_04g07575</name>
</gene>
<dbReference type="KEGG" id="bmic:BmR1_04g07575"/>
<comment type="similarity">
    <text evidence="1">Belongs to the eukaryotic ribosomal protein eL24 family.</text>
</comment>
<keyword evidence="2" id="KW-0690">Ribosome biogenesis</keyword>
<reference evidence="4 5" key="1">
    <citation type="journal article" date="2012" name="Nucleic Acids Res.">
        <title>Sequencing of the smallest Apicomplexan genome from the human pathogen Babesia microti.</title>
        <authorList>
            <person name="Cornillot E."/>
            <person name="Hadj-Kaddour K."/>
            <person name="Dassouli A."/>
            <person name="Noel B."/>
            <person name="Ranwez V."/>
            <person name="Vacherie B."/>
            <person name="Augagneur Y."/>
            <person name="Bres V."/>
            <person name="Duclos A."/>
            <person name="Randazzo S."/>
            <person name="Carcy B."/>
            <person name="Debierre-Grockiego F."/>
            <person name="Delbecq S."/>
            <person name="Moubri-Menage K."/>
            <person name="Shams-Eldin H."/>
            <person name="Usmani-Brown S."/>
            <person name="Bringaud F."/>
            <person name="Wincker P."/>
            <person name="Vivares C.P."/>
            <person name="Schwarz R.T."/>
            <person name="Schetters T.P."/>
            <person name="Krause P.J."/>
            <person name="Gorenflot A."/>
            <person name="Berry V."/>
            <person name="Barbe V."/>
            <person name="Ben Mamoun C."/>
        </authorList>
    </citation>
    <scope>NUCLEOTIDE SEQUENCE [LARGE SCALE GENOMIC DNA]</scope>
    <source>
        <strain evidence="4 5">RI</strain>
    </source>
</reference>
<dbReference type="FunFam" id="2.30.170.20:FF:000001">
    <property type="entry name" value="probable ribosome biogenesis protein RLP24"/>
    <property type="match status" value="1"/>
</dbReference>
<dbReference type="GeneID" id="24426157"/>
<evidence type="ECO:0000313" key="4">
    <source>
        <dbReference type="EMBL" id="CCF75705.1"/>
    </source>
</evidence>
<dbReference type="InterPro" id="IPR038630">
    <property type="entry name" value="L24e/L24_sf"/>
</dbReference>